<feature type="compositionally biased region" description="Acidic residues" evidence="1">
    <location>
        <begin position="329"/>
        <end position="341"/>
    </location>
</feature>
<proteinExistence type="predicted"/>
<organism evidence="2 3">
    <name type="scientific">Scylla paramamosain</name>
    <name type="common">Mud crab</name>
    <dbReference type="NCBI Taxonomy" id="85552"/>
    <lineage>
        <taxon>Eukaryota</taxon>
        <taxon>Metazoa</taxon>
        <taxon>Ecdysozoa</taxon>
        <taxon>Arthropoda</taxon>
        <taxon>Crustacea</taxon>
        <taxon>Multicrustacea</taxon>
        <taxon>Malacostraca</taxon>
        <taxon>Eumalacostraca</taxon>
        <taxon>Eucarida</taxon>
        <taxon>Decapoda</taxon>
        <taxon>Pleocyemata</taxon>
        <taxon>Brachyura</taxon>
        <taxon>Eubrachyura</taxon>
        <taxon>Portunoidea</taxon>
        <taxon>Portunidae</taxon>
        <taxon>Portuninae</taxon>
        <taxon>Scylla</taxon>
    </lineage>
</organism>
<feature type="compositionally biased region" description="Basic and acidic residues" evidence="1">
    <location>
        <begin position="384"/>
        <end position="405"/>
    </location>
</feature>
<reference evidence="2 3" key="1">
    <citation type="submission" date="2023-03" db="EMBL/GenBank/DDBJ databases">
        <title>High-quality genome of Scylla paramamosain provides insights in environmental adaptation.</title>
        <authorList>
            <person name="Zhang L."/>
        </authorList>
    </citation>
    <scope>NUCLEOTIDE SEQUENCE [LARGE SCALE GENOMIC DNA]</scope>
    <source>
        <strain evidence="2">LZ_2023a</strain>
        <tissue evidence="2">Muscle</tissue>
    </source>
</reference>
<feature type="compositionally biased region" description="Basic and acidic residues" evidence="1">
    <location>
        <begin position="342"/>
        <end position="352"/>
    </location>
</feature>
<feature type="region of interest" description="Disordered" evidence="1">
    <location>
        <begin position="65"/>
        <end position="90"/>
    </location>
</feature>
<gene>
    <name evidence="2" type="ORF">O3P69_000223</name>
</gene>
<dbReference type="EMBL" id="JARAKH010000005">
    <property type="protein sequence ID" value="KAK8404008.1"/>
    <property type="molecule type" value="Genomic_DNA"/>
</dbReference>
<dbReference type="Proteomes" id="UP001487740">
    <property type="component" value="Unassembled WGS sequence"/>
</dbReference>
<feature type="compositionally biased region" description="Basic and acidic residues" evidence="1">
    <location>
        <begin position="281"/>
        <end position="294"/>
    </location>
</feature>
<feature type="compositionally biased region" description="Basic and acidic residues" evidence="1">
    <location>
        <begin position="214"/>
        <end position="223"/>
    </location>
</feature>
<feature type="region of interest" description="Disordered" evidence="1">
    <location>
        <begin position="163"/>
        <end position="405"/>
    </location>
</feature>
<comment type="caution">
    <text evidence="2">The sequence shown here is derived from an EMBL/GenBank/DDBJ whole genome shotgun (WGS) entry which is preliminary data.</text>
</comment>
<evidence type="ECO:0000313" key="3">
    <source>
        <dbReference type="Proteomes" id="UP001487740"/>
    </source>
</evidence>
<sequence>MATQDASWTSLTVPQHGAGMECSRCRSRHEAHRHKIDSKPDTLRARGHGREAARVIQEGVSRWTFPSRTSSRPQLLGPPEGTAQSWSPGNSWNLQIQHSIPDMEGVVGEDLRLRIERVLAFPMGRGEAEEHVPDTTSINGHPGDASRSPAGGLLQEYLDQLEPEEEEGMEEEEDELLFQGSESDRESEADLIYDSDKEQYTTPYLLFLQHARTSRRDARREPEPCPDDLQPQRHLPSREEKEDEEDGSSGERDGAVGRSGHRSSRATSSRTPPTLASVTRELTDSKSNNRDHETSISSDRGSKTGDSAPLRNSSPLSFVPLPASKNEEAESETEDQPEEEGGDKVKQEEKDEKRKKRKRKKKKRKMKKTKSKGETTEEEEEEREREQEDEQRKGSKFESPEMRVESLRKSTALVLFRNFAKTVYAPRHSQFKLFSSLEDLEEVSPSTGPLPPAAKGTPRP</sequence>
<protein>
    <submittedName>
        <fullName evidence="2">Uncharacterized protein</fullName>
    </submittedName>
</protein>
<evidence type="ECO:0000256" key="1">
    <source>
        <dbReference type="SAM" id="MobiDB-lite"/>
    </source>
</evidence>
<feature type="compositionally biased region" description="Acidic residues" evidence="1">
    <location>
        <begin position="163"/>
        <end position="176"/>
    </location>
</feature>
<feature type="region of interest" description="Disordered" evidence="1">
    <location>
        <begin position="127"/>
        <end position="151"/>
    </location>
</feature>
<feature type="compositionally biased region" description="Basic and acidic residues" evidence="1">
    <location>
        <begin position="182"/>
        <end position="199"/>
    </location>
</feature>
<feature type="region of interest" description="Disordered" evidence="1">
    <location>
        <begin position="29"/>
        <end position="48"/>
    </location>
</feature>
<accession>A0AAW0UV59</accession>
<evidence type="ECO:0000313" key="2">
    <source>
        <dbReference type="EMBL" id="KAK8404008.1"/>
    </source>
</evidence>
<feature type="region of interest" description="Disordered" evidence="1">
    <location>
        <begin position="439"/>
        <end position="460"/>
    </location>
</feature>
<keyword evidence="3" id="KW-1185">Reference proteome</keyword>
<feature type="compositionally biased region" description="Basic residues" evidence="1">
    <location>
        <begin position="353"/>
        <end position="370"/>
    </location>
</feature>
<feature type="compositionally biased region" description="Basic and acidic residues" evidence="1">
    <location>
        <begin position="37"/>
        <end position="48"/>
    </location>
</feature>
<name>A0AAW0UV59_SCYPA</name>
<dbReference type="AlphaFoldDB" id="A0AAW0UV59"/>